<sequence>MLRSGLLTSLPRCWDTLHTGTQTSFDKPARDNALTKRNIRAGWAATGLFPFNPERVFRDTPRPPAQLFALRADEIEVVSSTQDEVPQTPVTLVIAEALIPLHNLIKQDARTLDELSQQRLLTSVVDRWWGHTRCYTTCCT</sequence>
<evidence type="ECO:0000313" key="1">
    <source>
        <dbReference type="EMBL" id="KAF9733837.1"/>
    </source>
</evidence>
<accession>A0A9P6KP90</accession>
<dbReference type="OrthoDB" id="4357141at2759"/>
<organism evidence="1 2">
    <name type="scientific">Paraphaeosphaeria minitans</name>
    <dbReference type="NCBI Taxonomy" id="565426"/>
    <lineage>
        <taxon>Eukaryota</taxon>
        <taxon>Fungi</taxon>
        <taxon>Dikarya</taxon>
        <taxon>Ascomycota</taxon>
        <taxon>Pezizomycotina</taxon>
        <taxon>Dothideomycetes</taxon>
        <taxon>Pleosporomycetidae</taxon>
        <taxon>Pleosporales</taxon>
        <taxon>Massarineae</taxon>
        <taxon>Didymosphaeriaceae</taxon>
        <taxon>Paraphaeosphaeria</taxon>
    </lineage>
</organism>
<reference evidence="1" key="1">
    <citation type="journal article" date="2020" name="Mol. Plant Microbe Interact.">
        <title>Genome Sequence of the Biocontrol Agent Coniothyrium minitans strain Conio (IMI 134523).</title>
        <authorList>
            <person name="Patel D."/>
            <person name="Shittu T.A."/>
            <person name="Baroncelli R."/>
            <person name="Muthumeenakshi S."/>
            <person name="Osborne T.H."/>
            <person name="Janganan T.K."/>
            <person name="Sreenivasaprasad S."/>
        </authorList>
    </citation>
    <scope>NUCLEOTIDE SEQUENCE</scope>
    <source>
        <strain evidence="1">Conio</strain>
    </source>
</reference>
<keyword evidence="2" id="KW-1185">Reference proteome</keyword>
<proteinExistence type="predicted"/>
<protein>
    <submittedName>
        <fullName evidence="1">Uncharacterized protein</fullName>
    </submittedName>
</protein>
<gene>
    <name evidence="1" type="ORF">PMIN01_08180</name>
</gene>
<name>A0A9P6KP90_9PLEO</name>
<comment type="caution">
    <text evidence="1">The sequence shown here is derived from an EMBL/GenBank/DDBJ whole genome shotgun (WGS) entry which is preliminary data.</text>
</comment>
<dbReference type="EMBL" id="WJXW01000008">
    <property type="protein sequence ID" value="KAF9733837.1"/>
    <property type="molecule type" value="Genomic_DNA"/>
</dbReference>
<dbReference type="Proteomes" id="UP000756921">
    <property type="component" value="Unassembled WGS sequence"/>
</dbReference>
<evidence type="ECO:0000313" key="2">
    <source>
        <dbReference type="Proteomes" id="UP000756921"/>
    </source>
</evidence>
<dbReference type="AlphaFoldDB" id="A0A9P6KP90"/>